<dbReference type="Proteomes" id="UP001210925">
    <property type="component" value="Unassembled WGS sequence"/>
</dbReference>
<evidence type="ECO:0000259" key="1">
    <source>
        <dbReference type="Pfam" id="PF00248"/>
    </source>
</evidence>
<feature type="domain" description="NADP-dependent oxidoreductase" evidence="1">
    <location>
        <begin position="37"/>
        <end position="187"/>
    </location>
</feature>
<accession>A0AAD5UI22</accession>
<comment type="caution">
    <text evidence="2">The sequence shown here is derived from an EMBL/GenBank/DDBJ whole genome shotgun (WGS) entry which is preliminary data.</text>
</comment>
<dbReference type="InterPro" id="IPR023210">
    <property type="entry name" value="NADP_OxRdtase_dom"/>
</dbReference>
<dbReference type="SUPFAM" id="SSF51430">
    <property type="entry name" value="NAD(P)-linked oxidoreductase"/>
    <property type="match status" value="1"/>
</dbReference>
<sequence length="364" mass="41621">MPRLQEYPKILYEKIPKSGKLLSKIGFGTFRSFNPFALKEAIENGINLIDTSSHFGNGAREAAIGSIVSQYPNLRSHLTLSTKAGYIYNGKTNFKECFQIKDSFYSIHPDYLQYSITESLKRLQVDYLDIFMLNNPERLLQVQGGLIGKQRLMEMIDTSSSYLQQEVKDGRIKRFGICSNSIGIQSAPDHFDVTKFVGMDGFEVVQYPLNLFEQNAINSQFGDSLAEKMIDQGIYQITNRPFNAITPNGVLKLVKRPLNDHEINEKVTLQFEKVVQLEQELESKLEGDITDSILLSKFCIAQIIGDNLSRLVTNEMACKLYFDRDLKPELEKDFEYLKDSDLETEFVESFIKKYKKVTVFNLGN</sequence>
<dbReference type="EMBL" id="JADGKB010000024">
    <property type="protein sequence ID" value="KAJ3258758.1"/>
    <property type="molecule type" value="Genomic_DNA"/>
</dbReference>
<reference evidence="2" key="1">
    <citation type="submission" date="2020-05" db="EMBL/GenBank/DDBJ databases">
        <title>Phylogenomic resolution of chytrid fungi.</title>
        <authorList>
            <person name="Stajich J.E."/>
            <person name="Amses K."/>
            <person name="Simmons R."/>
            <person name="Seto K."/>
            <person name="Myers J."/>
            <person name="Bonds A."/>
            <person name="Quandt C.A."/>
            <person name="Barry K."/>
            <person name="Liu P."/>
            <person name="Grigoriev I."/>
            <person name="Longcore J.E."/>
            <person name="James T.Y."/>
        </authorList>
    </citation>
    <scope>NUCLEOTIDE SEQUENCE</scope>
    <source>
        <strain evidence="2">PLAUS21</strain>
    </source>
</reference>
<protein>
    <recommendedName>
        <fullName evidence="1">NADP-dependent oxidoreductase domain-containing protein</fullName>
    </recommendedName>
</protein>
<dbReference type="Pfam" id="PF00248">
    <property type="entry name" value="Aldo_ket_red"/>
    <property type="match status" value="1"/>
</dbReference>
<dbReference type="AlphaFoldDB" id="A0AAD5UI22"/>
<dbReference type="PANTHER" id="PTHR43312">
    <property type="entry name" value="D-THREO-ALDOSE 1-DEHYDROGENASE"/>
    <property type="match status" value="1"/>
</dbReference>
<proteinExistence type="predicted"/>
<evidence type="ECO:0000313" key="2">
    <source>
        <dbReference type="EMBL" id="KAJ3258758.1"/>
    </source>
</evidence>
<dbReference type="InterPro" id="IPR036812">
    <property type="entry name" value="NAD(P)_OxRdtase_dom_sf"/>
</dbReference>
<gene>
    <name evidence="2" type="ORF">HK103_003352</name>
</gene>
<dbReference type="Gene3D" id="3.20.20.100">
    <property type="entry name" value="NADP-dependent oxidoreductase domain"/>
    <property type="match status" value="1"/>
</dbReference>
<name>A0AAD5UI22_9FUNG</name>
<dbReference type="InterPro" id="IPR053135">
    <property type="entry name" value="AKR2_Oxidoreductase"/>
</dbReference>
<evidence type="ECO:0000313" key="3">
    <source>
        <dbReference type="Proteomes" id="UP001210925"/>
    </source>
</evidence>
<organism evidence="2 3">
    <name type="scientific">Boothiomyces macroporosus</name>
    <dbReference type="NCBI Taxonomy" id="261099"/>
    <lineage>
        <taxon>Eukaryota</taxon>
        <taxon>Fungi</taxon>
        <taxon>Fungi incertae sedis</taxon>
        <taxon>Chytridiomycota</taxon>
        <taxon>Chytridiomycota incertae sedis</taxon>
        <taxon>Chytridiomycetes</taxon>
        <taxon>Rhizophydiales</taxon>
        <taxon>Terramycetaceae</taxon>
        <taxon>Boothiomyces</taxon>
    </lineage>
</organism>
<keyword evidence="3" id="KW-1185">Reference proteome</keyword>
<dbReference type="PANTHER" id="PTHR43312:SF1">
    <property type="entry name" value="NADP-DEPENDENT OXIDOREDUCTASE DOMAIN-CONTAINING PROTEIN"/>
    <property type="match status" value="1"/>
</dbReference>